<evidence type="ECO:0000313" key="3">
    <source>
        <dbReference type="Proteomes" id="UP001610100"/>
    </source>
</evidence>
<proteinExistence type="predicted"/>
<reference evidence="2 3" key="1">
    <citation type="submission" date="2024-02" db="EMBL/GenBank/DDBJ databases">
        <title>A Gaetbulibacter species isolated from tidal flats and genomic insights of their niches.</title>
        <authorList>
            <person name="Ye Y."/>
        </authorList>
    </citation>
    <scope>NUCLEOTIDE SEQUENCE [LARGE SCALE GENOMIC DNA]</scope>
    <source>
        <strain evidence="2 3">KYW382</strain>
    </source>
</reference>
<dbReference type="Proteomes" id="UP001610100">
    <property type="component" value="Unassembled WGS sequence"/>
</dbReference>
<feature type="domain" description="Outer membrane protein beta-barrel" evidence="1">
    <location>
        <begin position="461"/>
        <end position="892"/>
    </location>
</feature>
<dbReference type="Pfam" id="PF13715">
    <property type="entry name" value="CarbopepD_reg_2"/>
    <property type="match status" value="1"/>
</dbReference>
<gene>
    <name evidence="2" type="ORF">V8G58_10705</name>
</gene>
<dbReference type="EMBL" id="JBAWKB010000003">
    <property type="protein sequence ID" value="MFH6772403.1"/>
    <property type="molecule type" value="Genomic_DNA"/>
</dbReference>
<evidence type="ECO:0000313" key="2">
    <source>
        <dbReference type="EMBL" id="MFH6772403.1"/>
    </source>
</evidence>
<dbReference type="SUPFAM" id="SSF49464">
    <property type="entry name" value="Carboxypeptidase regulatory domain-like"/>
    <property type="match status" value="1"/>
</dbReference>
<dbReference type="RefSeq" id="WP_344737892.1">
    <property type="nucleotide sequence ID" value="NZ_BAABAY010000001.1"/>
</dbReference>
<organism evidence="2 3">
    <name type="scientific">Gaetbulibacter aestuarii</name>
    <dbReference type="NCBI Taxonomy" id="1502358"/>
    <lineage>
        <taxon>Bacteria</taxon>
        <taxon>Pseudomonadati</taxon>
        <taxon>Bacteroidota</taxon>
        <taxon>Flavobacteriia</taxon>
        <taxon>Flavobacteriales</taxon>
        <taxon>Flavobacteriaceae</taxon>
        <taxon>Gaetbulibacter</taxon>
    </lineage>
</organism>
<dbReference type="InterPro" id="IPR008969">
    <property type="entry name" value="CarboxyPept-like_regulatory"/>
</dbReference>
<evidence type="ECO:0000259" key="1">
    <source>
        <dbReference type="Pfam" id="PF14905"/>
    </source>
</evidence>
<accession>A0ABW7N170</accession>
<dbReference type="SUPFAM" id="SSF56935">
    <property type="entry name" value="Porins"/>
    <property type="match status" value="1"/>
</dbReference>
<sequence>MLKLLSFVFIICSYHISLSQTTITGKIIDPQDQPVELASIVILNKKDSTVVNYTITDKEGAFKIIENKKGAFLFQASSLGYKTIFKTINLKSGQLDLKAIRLEEDLNTLEAVTISAVIPIQIKKDTVAYNASAFKVHSDENLGSLLGKLPGVEIDSDGNITAQGNEVRRIFVDGKEVFSGDPSIVLKNLSADVISKVEVIDKKSDESELTGIDDGNKEVVINFTLKSSQKNKGFGKIAGGSGLDDKYFINTNYNRFSSKTQLSIIGKFNNINITGSNISSFLENANGISDDSDDEASDNEISPKNLTGFLTTRVAGINIGQEFREKEFLNANYFYNHSNNYGTTFSKRINFATNNNFIQNSDNNFNNTTDNHNLNYNYESKHNKMHTLKVNGGITADNRTNFLDKNVRFTDDSGTLSRINAIELSRKNKNVSGTFNIHYFKRLTKSGRSFVTGINSSVLQKNFINDQHNIITRNVGLSNESQKEQLTFRDETEKNKQLKLYFNFSEPLWTGHQLKILSSASTEINNEDGVQKRITVSDQNTEESFLLNFNNIERSYDTGLRYNFRTSKWFISSGVNFQDLNRIFGTEDVSPIVKNQFYVNPTVIIQYKPKRGAKHRLLFKRFIRSPRSRQITTVVNNLNPYSIRTGNPDLKTEKINQVILSNIVHDFKSSLSFYSRIQFQFIDDAINSNVVINDFVRTHSFINSDQNKLLRTTLSFSKKIKSLGIRYTLKNKNLFRTNKTLINNELNDVITQGYAFNFWFENTNKQKLDLKTGLSFDTNQTSFSLVEDLNRTFQRQDYYTSLDYDISEKFNFNSQLNYIVFTDNKFSSNEKLPLWNAAFSYAFSDKKNQLLKLVLIDLLNQNVDIYRHSTVNYFEENTTPSLGRYVILSYTYRLGNNRSS</sequence>
<dbReference type="Pfam" id="PF14905">
    <property type="entry name" value="OMP_b-brl_3"/>
    <property type="match status" value="1"/>
</dbReference>
<dbReference type="InterPro" id="IPR041700">
    <property type="entry name" value="OMP_b-brl_3"/>
</dbReference>
<protein>
    <submittedName>
        <fullName evidence="2">Outer membrane beta-barrel protein</fullName>
    </submittedName>
</protein>
<dbReference type="Gene3D" id="2.60.40.1120">
    <property type="entry name" value="Carboxypeptidase-like, regulatory domain"/>
    <property type="match status" value="1"/>
</dbReference>
<keyword evidence="3" id="KW-1185">Reference proteome</keyword>
<comment type="caution">
    <text evidence="2">The sequence shown here is derived from an EMBL/GenBank/DDBJ whole genome shotgun (WGS) entry which is preliminary data.</text>
</comment>
<name>A0ABW7N170_9FLAO</name>